<evidence type="ECO:0000256" key="1">
    <source>
        <dbReference type="SAM" id="MobiDB-lite"/>
    </source>
</evidence>
<dbReference type="EMBL" id="KZ613948">
    <property type="protein sequence ID" value="PMD38102.1"/>
    <property type="molecule type" value="Genomic_DNA"/>
</dbReference>
<evidence type="ECO:0000313" key="3">
    <source>
        <dbReference type="EMBL" id="PMD38102.1"/>
    </source>
</evidence>
<feature type="compositionally biased region" description="Low complexity" evidence="1">
    <location>
        <begin position="35"/>
        <end position="44"/>
    </location>
</feature>
<feature type="chain" id="PRO_5014430733" evidence="2">
    <location>
        <begin position="23"/>
        <end position="681"/>
    </location>
</feature>
<sequence length="681" mass="73107">MLYPSLASFWTLILTTLTTASSREAGNTEGTSFESSFTKAPSSFSSKDSIAAIPSHESSMSSLHQPLPDWLPSIFPGASQSDVSGESKCTSCPNSNAQSITSSPPLWAQEYADYQNPYWAFPPGETSSSCASQWSSFFYQWIGTVNTRTLDPPLLTSMFWTTIGTTTYIDGSETFRFGPLVPSTYETIQASLMSSQIKMGTRDFTASPPCCFTCTFEVGSAQVYHWPTQPPEFSTLVNAAGYTFIYPSVYVAFQSVVARDWCGTVGLGIISATTIGFNQSELSIAQSYQANPTTFEYLRSAASEMMSFSEASWADDMICTELTTTLWVTDLLNIVTTSRPSTITVSWMISWNSSAKTEVWRTRVITTAPTPWPLTYNPCSPWLSFPSRIYSLVLEGSSCKKNVKGLHYPPSQLTAGSVFFPIITSDPYRAHPTTTNTALTTPALPLAFVTRTQPVKTDPRTSSGFAPVTTREQQPVSRLFPVATIGKTKVTADSASNFLIGTQTLRPGQQITYSETVMSMPSDGGAIIFDQTSTQFLNPSFALGTQILSAGGAAVTAAGKTYSLLRGGSSVVVDGSTEAISYIEKSSVMVYTIGSQSLVAGAPAITVSNSIISLKSDGQSIVIGGSVTEDVGVWLGSSGRASGTSRNIGSSSESRSGRVEGNLWSLWIVAILSILGFGRIL</sequence>
<dbReference type="Proteomes" id="UP000235786">
    <property type="component" value="Unassembled WGS sequence"/>
</dbReference>
<accession>A0A2J6RHW2</accession>
<dbReference type="AlphaFoldDB" id="A0A2J6RHW2"/>
<keyword evidence="2" id="KW-0732">Signal</keyword>
<organism evidence="3 4">
    <name type="scientific">Hyaloscypha variabilis (strain UAMH 11265 / GT02V1 / F)</name>
    <name type="common">Meliniomyces variabilis</name>
    <dbReference type="NCBI Taxonomy" id="1149755"/>
    <lineage>
        <taxon>Eukaryota</taxon>
        <taxon>Fungi</taxon>
        <taxon>Dikarya</taxon>
        <taxon>Ascomycota</taxon>
        <taxon>Pezizomycotina</taxon>
        <taxon>Leotiomycetes</taxon>
        <taxon>Helotiales</taxon>
        <taxon>Hyaloscyphaceae</taxon>
        <taxon>Hyaloscypha</taxon>
        <taxon>Hyaloscypha variabilis</taxon>
    </lineage>
</organism>
<keyword evidence="4" id="KW-1185">Reference proteome</keyword>
<protein>
    <submittedName>
        <fullName evidence="3">Uncharacterized protein</fullName>
    </submittedName>
</protein>
<feature type="region of interest" description="Disordered" evidence="1">
    <location>
        <begin position="23"/>
        <end position="44"/>
    </location>
</feature>
<evidence type="ECO:0000313" key="4">
    <source>
        <dbReference type="Proteomes" id="UP000235786"/>
    </source>
</evidence>
<proteinExistence type="predicted"/>
<evidence type="ECO:0000256" key="2">
    <source>
        <dbReference type="SAM" id="SignalP"/>
    </source>
</evidence>
<reference evidence="3 4" key="1">
    <citation type="submission" date="2016-04" db="EMBL/GenBank/DDBJ databases">
        <title>A degradative enzymes factory behind the ericoid mycorrhizal symbiosis.</title>
        <authorList>
            <consortium name="DOE Joint Genome Institute"/>
            <person name="Martino E."/>
            <person name="Morin E."/>
            <person name="Grelet G."/>
            <person name="Kuo A."/>
            <person name="Kohler A."/>
            <person name="Daghino S."/>
            <person name="Barry K."/>
            <person name="Choi C."/>
            <person name="Cichocki N."/>
            <person name="Clum A."/>
            <person name="Copeland A."/>
            <person name="Hainaut M."/>
            <person name="Haridas S."/>
            <person name="Labutti K."/>
            <person name="Lindquist E."/>
            <person name="Lipzen A."/>
            <person name="Khouja H.-R."/>
            <person name="Murat C."/>
            <person name="Ohm R."/>
            <person name="Olson A."/>
            <person name="Spatafora J."/>
            <person name="Veneault-Fourrey C."/>
            <person name="Henrissat B."/>
            <person name="Grigoriev I."/>
            <person name="Martin F."/>
            <person name="Perotto S."/>
        </authorList>
    </citation>
    <scope>NUCLEOTIDE SEQUENCE [LARGE SCALE GENOMIC DNA]</scope>
    <source>
        <strain evidence="3 4">F</strain>
    </source>
</reference>
<dbReference type="OrthoDB" id="3642826at2759"/>
<dbReference type="STRING" id="1149755.A0A2J6RHW2"/>
<feature type="compositionally biased region" description="Polar residues" evidence="1">
    <location>
        <begin position="23"/>
        <end position="34"/>
    </location>
</feature>
<name>A0A2J6RHW2_HYAVF</name>
<feature type="signal peptide" evidence="2">
    <location>
        <begin position="1"/>
        <end position="22"/>
    </location>
</feature>
<gene>
    <name evidence="3" type="ORF">L207DRAFT_61393</name>
</gene>